<dbReference type="GO" id="GO:0017070">
    <property type="term" value="F:U6 snRNA binding"/>
    <property type="evidence" value="ECO:0007669"/>
    <property type="project" value="TreeGrafter"/>
</dbReference>
<dbReference type="PROSITE" id="PS00678">
    <property type="entry name" value="WD_REPEATS_1"/>
    <property type="match status" value="2"/>
</dbReference>
<dbReference type="CDD" id="cd00200">
    <property type="entry name" value="WD40"/>
    <property type="match status" value="1"/>
</dbReference>
<dbReference type="PRINTS" id="PR00320">
    <property type="entry name" value="GPROTEINBRPT"/>
</dbReference>
<dbReference type="InterPro" id="IPR019775">
    <property type="entry name" value="WD40_repeat_CS"/>
</dbReference>
<dbReference type="PROSITE" id="PS50082">
    <property type="entry name" value="WD_REPEATS_2"/>
    <property type="match status" value="5"/>
</dbReference>
<keyword evidence="1 3" id="KW-0853">WD repeat</keyword>
<evidence type="ECO:0000313" key="7">
    <source>
        <dbReference type="Proteomes" id="UP000269721"/>
    </source>
</evidence>
<feature type="region of interest" description="Disordered" evidence="4">
    <location>
        <begin position="421"/>
        <end position="460"/>
    </location>
</feature>
<feature type="domain" description="Pre-mRNA processing factor 4 (PRP4)-like" evidence="5">
    <location>
        <begin position="48"/>
        <end position="101"/>
    </location>
</feature>
<feature type="compositionally biased region" description="Acidic residues" evidence="4">
    <location>
        <begin position="97"/>
        <end position="112"/>
    </location>
</feature>
<dbReference type="PANTHER" id="PTHR19846:SF0">
    <property type="entry name" value="PRE-MRNA PROCESSING FACTOR 4"/>
    <property type="match status" value="1"/>
</dbReference>
<gene>
    <name evidence="6" type="ORF">BDK51DRAFT_36012</name>
</gene>
<accession>A0A4V1IQV5</accession>
<dbReference type="SMART" id="SM00500">
    <property type="entry name" value="SFM"/>
    <property type="match status" value="1"/>
</dbReference>
<dbReference type="Pfam" id="PF00400">
    <property type="entry name" value="WD40"/>
    <property type="match status" value="6"/>
</dbReference>
<dbReference type="Gene3D" id="4.10.280.110">
    <property type="entry name" value="Pre-mRNA processing factor 4 domain"/>
    <property type="match status" value="1"/>
</dbReference>
<dbReference type="Proteomes" id="UP000269721">
    <property type="component" value="Unassembled WGS sequence"/>
</dbReference>
<dbReference type="GO" id="GO:0000398">
    <property type="term" value="P:mRNA splicing, via spliceosome"/>
    <property type="evidence" value="ECO:0007669"/>
    <property type="project" value="TreeGrafter"/>
</dbReference>
<dbReference type="PANTHER" id="PTHR19846">
    <property type="entry name" value="WD40 REPEAT PROTEIN"/>
    <property type="match status" value="1"/>
</dbReference>
<feature type="compositionally biased region" description="Basic and acidic residues" evidence="4">
    <location>
        <begin position="447"/>
        <end position="456"/>
    </location>
</feature>
<evidence type="ECO:0000313" key="6">
    <source>
        <dbReference type="EMBL" id="RKO87877.1"/>
    </source>
</evidence>
<dbReference type="InterPro" id="IPR001680">
    <property type="entry name" value="WD40_rpt"/>
</dbReference>
<evidence type="ECO:0000256" key="2">
    <source>
        <dbReference type="ARBA" id="ARBA00022737"/>
    </source>
</evidence>
<feature type="region of interest" description="Disordered" evidence="4">
    <location>
        <begin position="89"/>
        <end position="112"/>
    </location>
</feature>
<dbReference type="SUPFAM" id="SSF50978">
    <property type="entry name" value="WD40 repeat-like"/>
    <property type="match status" value="1"/>
</dbReference>
<dbReference type="SMART" id="SM00320">
    <property type="entry name" value="WD40"/>
    <property type="match status" value="6"/>
</dbReference>
<dbReference type="SUPFAM" id="SSF158230">
    <property type="entry name" value="PRP4-like"/>
    <property type="match status" value="1"/>
</dbReference>
<evidence type="ECO:0000259" key="5">
    <source>
        <dbReference type="SMART" id="SM00500"/>
    </source>
</evidence>
<feature type="repeat" description="WD" evidence="3">
    <location>
        <begin position="215"/>
        <end position="264"/>
    </location>
</feature>
<dbReference type="AlphaFoldDB" id="A0A4V1IQV5"/>
<name>A0A4V1IQV5_9FUNG</name>
<reference evidence="7" key="1">
    <citation type="journal article" date="2018" name="Nat. Microbiol.">
        <title>Leveraging single-cell genomics to expand the fungal tree of life.</title>
        <authorList>
            <person name="Ahrendt S.R."/>
            <person name="Quandt C.A."/>
            <person name="Ciobanu D."/>
            <person name="Clum A."/>
            <person name="Salamov A."/>
            <person name="Andreopoulos B."/>
            <person name="Cheng J.F."/>
            <person name="Woyke T."/>
            <person name="Pelin A."/>
            <person name="Henrissat B."/>
            <person name="Reynolds N.K."/>
            <person name="Benny G.L."/>
            <person name="Smith M.E."/>
            <person name="James T.Y."/>
            <person name="Grigoriev I.V."/>
        </authorList>
    </citation>
    <scope>NUCLEOTIDE SEQUENCE [LARGE SCALE GENOMIC DNA]</scope>
</reference>
<sequence length="508" mass="56515">MSDLGAFLSKERIHFGSLEESLSLGGSVQAILEKFERDKIARNLAVPTEDRRVRARLREQGEPITLFGEGPAERRDRLRAIMARKIHERDPNAVLESESEEESEEDEEEKEEEFFSYGSEELLDARKWTADFSLVRAKSRVDAQKAELEIPFPQRKKIRHEWFSNTFETRSMQYGDERPIGSISFAPNSRLLATASFSGSIKLWSSPECTQLMSLKGHNARVSGLAFHPRSTLDQSPGALNLVSGATDGGVNLWSFEQDTPIASLIGHELRVARVAFHPSGRFIGTASFDKSWRLWDAETQKELLLQDGHSREVFAIGFQDDGALVATGGQDAIARIWDLRTGRSIWAAQGHVKQLLCLDWSPNGHELVTGSEDNTLRIFDLRATRCRYTIPAHTNLVTNVKFWHAGDSFERGVDPSWSFRGTGNGAASDAKSEAPGVDAMEVDTEAPVRDRDDHGAGGTMRRQLLDGSFLVSSSHDGSCKIWTDGDYKPIKALTGSEGTPGVRRVER</sequence>
<feature type="repeat" description="WD" evidence="3">
    <location>
        <begin position="265"/>
        <end position="306"/>
    </location>
</feature>
<dbReference type="InterPro" id="IPR015943">
    <property type="entry name" value="WD40/YVTN_repeat-like_dom_sf"/>
</dbReference>
<keyword evidence="2" id="KW-0677">Repeat</keyword>
<dbReference type="InterPro" id="IPR036322">
    <property type="entry name" value="WD40_repeat_dom_sf"/>
</dbReference>
<dbReference type="PROSITE" id="PS50294">
    <property type="entry name" value="WD_REPEATS_REGION"/>
    <property type="match status" value="4"/>
</dbReference>
<organism evidence="6 7">
    <name type="scientific">Blyttiomyces helicus</name>
    <dbReference type="NCBI Taxonomy" id="388810"/>
    <lineage>
        <taxon>Eukaryota</taxon>
        <taxon>Fungi</taxon>
        <taxon>Fungi incertae sedis</taxon>
        <taxon>Chytridiomycota</taxon>
        <taxon>Chytridiomycota incertae sedis</taxon>
        <taxon>Chytridiomycetes</taxon>
        <taxon>Chytridiomycetes incertae sedis</taxon>
        <taxon>Blyttiomyces</taxon>
    </lineage>
</organism>
<feature type="repeat" description="WD" evidence="3">
    <location>
        <begin position="173"/>
        <end position="205"/>
    </location>
</feature>
<evidence type="ECO:0000256" key="1">
    <source>
        <dbReference type="ARBA" id="ARBA00022574"/>
    </source>
</evidence>
<dbReference type="EMBL" id="KZ997099">
    <property type="protein sequence ID" value="RKO87877.1"/>
    <property type="molecule type" value="Genomic_DNA"/>
</dbReference>
<evidence type="ECO:0000256" key="3">
    <source>
        <dbReference type="PROSITE-ProRule" id="PRU00221"/>
    </source>
</evidence>
<feature type="repeat" description="WD" evidence="3">
    <location>
        <begin position="307"/>
        <end position="348"/>
    </location>
</feature>
<feature type="repeat" description="WD" evidence="3">
    <location>
        <begin position="349"/>
        <end position="390"/>
    </location>
</feature>
<feature type="region of interest" description="Disordered" evidence="4">
    <location>
        <begin position="484"/>
        <end position="508"/>
    </location>
</feature>
<proteinExistence type="predicted"/>
<protein>
    <submittedName>
        <fullName evidence="6">WD40-repeat-containing domain protein</fullName>
    </submittedName>
</protein>
<dbReference type="GO" id="GO:0030621">
    <property type="term" value="F:U4 snRNA binding"/>
    <property type="evidence" value="ECO:0007669"/>
    <property type="project" value="TreeGrafter"/>
</dbReference>
<dbReference type="InterPro" id="IPR036285">
    <property type="entry name" value="PRP4-like_sf"/>
</dbReference>
<dbReference type="InterPro" id="IPR020472">
    <property type="entry name" value="WD40_PAC1"/>
</dbReference>
<evidence type="ECO:0000256" key="4">
    <source>
        <dbReference type="SAM" id="MobiDB-lite"/>
    </source>
</evidence>
<keyword evidence="7" id="KW-1185">Reference proteome</keyword>
<dbReference type="GO" id="GO:0046540">
    <property type="term" value="C:U4/U6 x U5 tri-snRNP complex"/>
    <property type="evidence" value="ECO:0007669"/>
    <property type="project" value="TreeGrafter"/>
</dbReference>
<dbReference type="OrthoDB" id="540662at2759"/>
<dbReference type="InterPro" id="IPR014906">
    <property type="entry name" value="PRP4-like"/>
</dbReference>
<dbReference type="Pfam" id="PF08799">
    <property type="entry name" value="PRP4"/>
    <property type="match status" value="1"/>
</dbReference>
<dbReference type="Gene3D" id="2.130.10.10">
    <property type="entry name" value="YVTN repeat-like/Quinoprotein amine dehydrogenase"/>
    <property type="match status" value="2"/>
</dbReference>